<comment type="caution">
    <text evidence="6">The sequence shown here is derived from an EMBL/GenBank/DDBJ whole genome shotgun (WGS) entry which is preliminary data.</text>
</comment>
<protein>
    <recommendedName>
        <fullName evidence="5">Zinc finger PHD-type domain-containing protein</fullName>
    </recommendedName>
</protein>
<evidence type="ECO:0000259" key="5">
    <source>
        <dbReference type="SMART" id="SM00249"/>
    </source>
</evidence>
<dbReference type="SMART" id="SM00249">
    <property type="entry name" value="PHD"/>
    <property type="match status" value="1"/>
</dbReference>
<dbReference type="SUPFAM" id="SSF57903">
    <property type="entry name" value="FYVE/PHD zinc finger"/>
    <property type="match status" value="1"/>
</dbReference>
<keyword evidence="3" id="KW-0862">Zinc</keyword>
<dbReference type="CDD" id="cd15517">
    <property type="entry name" value="PHD_TCF19_like"/>
    <property type="match status" value="1"/>
</dbReference>
<sequence length="173" mass="19818">MDVPNQLGDFIEDHNVNRRRAAFSPINGDLPQLSMFPQPTNSNYHVVSLQTRIRSHRPEKKEAEQKKIEKIETKKRKDELKKQKKTTTKAQNKKSKKNNRSAKTAKQRKVSSSEDESEEEGDTPCMYCEEVYSGSIEGWISCSLCGRWAHISCAGIDDDDDEAIHICEFCQVK</sequence>
<feature type="region of interest" description="Disordered" evidence="4">
    <location>
        <begin position="51"/>
        <end position="121"/>
    </location>
</feature>
<feature type="compositionally biased region" description="Basic and acidic residues" evidence="4">
    <location>
        <begin position="59"/>
        <end position="81"/>
    </location>
</feature>
<keyword evidence="1" id="KW-0479">Metal-binding</keyword>
<accession>A0A835L087</accession>
<dbReference type="Proteomes" id="UP000648187">
    <property type="component" value="Unassembled WGS sequence"/>
</dbReference>
<evidence type="ECO:0000313" key="6">
    <source>
        <dbReference type="EMBL" id="KAF9406802.1"/>
    </source>
</evidence>
<feature type="domain" description="Zinc finger PHD-type" evidence="5">
    <location>
        <begin position="124"/>
        <end position="171"/>
    </location>
</feature>
<evidence type="ECO:0000256" key="4">
    <source>
        <dbReference type="SAM" id="MobiDB-lite"/>
    </source>
</evidence>
<reference evidence="6" key="1">
    <citation type="submission" date="2020-08" db="EMBL/GenBank/DDBJ databases">
        <title>Spodoptera exigua strain:BAW_Kor-Di-RS1 Genome sequencing and assembly.</title>
        <authorList>
            <person name="Kim J."/>
            <person name="Nam H.Y."/>
            <person name="Kwon M."/>
            <person name="Choi J.H."/>
            <person name="Cho S.R."/>
            <person name="Kim G.-H."/>
        </authorList>
    </citation>
    <scope>NUCLEOTIDE SEQUENCE</scope>
    <source>
        <strain evidence="6">BAW_Kor-Di-RS1</strain>
        <tissue evidence="6">Whole-body</tissue>
    </source>
</reference>
<dbReference type="GO" id="GO:0008270">
    <property type="term" value="F:zinc ion binding"/>
    <property type="evidence" value="ECO:0007669"/>
    <property type="project" value="UniProtKB-KW"/>
</dbReference>
<evidence type="ECO:0000256" key="1">
    <source>
        <dbReference type="ARBA" id="ARBA00022723"/>
    </source>
</evidence>
<name>A0A835L087_SPOEX</name>
<keyword evidence="2" id="KW-0863">Zinc-finger</keyword>
<evidence type="ECO:0000256" key="2">
    <source>
        <dbReference type="ARBA" id="ARBA00022771"/>
    </source>
</evidence>
<dbReference type="EMBL" id="JACKWZ010000546">
    <property type="protein sequence ID" value="KAF9406802.1"/>
    <property type="molecule type" value="Genomic_DNA"/>
</dbReference>
<keyword evidence="7" id="KW-1185">Reference proteome</keyword>
<dbReference type="Gene3D" id="3.30.40.10">
    <property type="entry name" value="Zinc/RING finger domain, C3HC4 (zinc finger)"/>
    <property type="match status" value="1"/>
</dbReference>
<gene>
    <name evidence="6" type="ORF">HW555_012941</name>
</gene>
<proteinExistence type="predicted"/>
<evidence type="ECO:0000256" key="3">
    <source>
        <dbReference type="ARBA" id="ARBA00022833"/>
    </source>
</evidence>
<dbReference type="InterPro" id="IPR011011">
    <property type="entry name" value="Znf_FYVE_PHD"/>
</dbReference>
<dbReference type="InterPro" id="IPR001965">
    <property type="entry name" value="Znf_PHD"/>
</dbReference>
<dbReference type="AlphaFoldDB" id="A0A835L087"/>
<organism evidence="6 7">
    <name type="scientific">Spodoptera exigua</name>
    <name type="common">Beet armyworm</name>
    <name type="synonym">Noctua fulgens</name>
    <dbReference type="NCBI Taxonomy" id="7107"/>
    <lineage>
        <taxon>Eukaryota</taxon>
        <taxon>Metazoa</taxon>
        <taxon>Ecdysozoa</taxon>
        <taxon>Arthropoda</taxon>
        <taxon>Hexapoda</taxon>
        <taxon>Insecta</taxon>
        <taxon>Pterygota</taxon>
        <taxon>Neoptera</taxon>
        <taxon>Endopterygota</taxon>
        <taxon>Lepidoptera</taxon>
        <taxon>Glossata</taxon>
        <taxon>Ditrysia</taxon>
        <taxon>Noctuoidea</taxon>
        <taxon>Noctuidae</taxon>
        <taxon>Amphipyrinae</taxon>
        <taxon>Spodoptera</taxon>
    </lineage>
</organism>
<dbReference type="InterPro" id="IPR013083">
    <property type="entry name" value="Znf_RING/FYVE/PHD"/>
</dbReference>
<evidence type="ECO:0000313" key="7">
    <source>
        <dbReference type="Proteomes" id="UP000648187"/>
    </source>
</evidence>
<feature type="compositionally biased region" description="Basic residues" evidence="4">
    <location>
        <begin position="82"/>
        <end position="109"/>
    </location>
</feature>